<dbReference type="CDD" id="cd07185">
    <property type="entry name" value="OmpA_C-like"/>
    <property type="match status" value="1"/>
</dbReference>
<reference evidence="7" key="1">
    <citation type="submission" date="2015-12" db="EMBL/GenBank/DDBJ databases">
        <title>Complete genome sequence of Lutibacter profundus strain LP1.</title>
        <authorList>
            <person name="Wissuwa J."/>
            <person name="Le Moine Bauer S."/>
            <person name="Stokke R."/>
            <person name="Dahle H."/>
            <person name="Steen I.H."/>
        </authorList>
    </citation>
    <scope>NUCLEOTIDE SEQUENCE [LARGE SCALE GENOMIC DNA]</scope>
    <source>
        <strain evidence="7">LP1</strain>
    </source>
</reference>
<protein>
    <recommendedName>
        <fullName evidence="5">OmpA-like domain-containing protein</fullName>
    </recommendedName>
</protein>
<name>A0A120IEI9_9FLAO</name>
<comment type="subcellular location">
    <subcellularLocation>
        <location evidence="1">Cell outer membrane</location>
    </subcellularLocation>
</comment>
<gene>
    <name evidence="6" type="ORF">Lupro_11295</name>
</gene>
<dbReference type="PRINTS" id="PR01021">
    <property type="entry name" value="OMPADOMAIN"/>
</dbReference>
<evidence type="ECO:0000256" key="4">
    <source>
        <dbReference type="PROSITE-ProRule" id="PRU00473"/>
    </source>
</evidence>
<keyword evidence="3" id="KW-0998">Cell outer membrane</keyword>
<dbReference type="InterPro" id="IPR008969">
    <property type="entry name" value="CarboxyPept-like_regulatory"/>
</dbReference>
<accession>A0A120IEI9</accession>
<dbReference type="InterPro" id="IPR006664">
    <property type="entry name" value="OMP_bac"/>
</dbReference>
<dbReference type="InterPro" id="IPR036737">
    <property type="entry name" value="OmpA-like_sf"/>
</dbReference>
<dbReference type="Gene3D" id="2.60.40.1120">
    <property type="entry name" value="Carboxypeptidase-like, regulatory domain"/>
    <property type="match status" value="4"/>
</dbReference>
<dbReference type="EMBL" id="CP013355">
    <property type="protein sequence ID" value="AMC11815.1"/>
    <property type="molecule type" value="Genomic_DNA"/>
</dbReference>
<keyword evidence="7" id="KW-1185">Reference proteome</keyword>
<dbReference type="KEGG" id="lut:Lupro_11295"/>
<dbReference type="SUPFAM" id="SSF49464">
    <property type="entry name" value="Carboxypeptidase regulatory domain-like"/>
    <property type="match status" value="1"/>
</dbReference>
<evidence type="ECO:0000256" key="1">
    <source>
        <dbReference type="ARBA" id="ARBA00004442"/>
    </source>
</evidence>
<keyword evidence="2 4" id="KW-0472">Membrane</keyword>
<sequence>MKPLELAVYFILIVNLYAKREVKQITALCANNLNYTQITLEKKLNNKVDTITFQSRTFEVEEECHQTITGKISNKLSREIINNTTVTLYLNGEENKSFKVGVNGVFNFKIKCNTNYYIKAHKLNFINDIYEFKTTSQNNKIIVHDFVLEPECIQTISGNIFDKETKKPISAILKLYINNVEVETFKIKNDGSYFIKFQCVTNYKIIASKPYYFNDSYYFLTDYIENKQPNYFHLKKDLFLKRNDCYQQISGVVLDRNTHKIIPNSTVSLYYQNTKIKSFQTNKNGSYSFKVNCNLNYELSVFKDGNFIKSINFKTSSLDKICTKHDIYLGENLCKQVVNGMVISKKTKARLINTQITLFEGSKKIKKIITDGNGTFSFGLNCNSSYKIIANNRKYFTSIINFKTEDTGSITLNKTIELNLLDCSQTVNGIVLDKLTKLPIANSQVLLIERGNEVLKTSTNANGKFSLNVNCASKYEIVTEHKQYKSNSIKLSINKVRNTTNSITFNLEKKDCNQTITGIIRDKTTKKPLPNTSISLYQNNNVISSYTVGKDGVYTFKLNCSSTYKLSVFKNNYLESFQLKTDTHNNQILNLNIDIEPLTCENYIKGVVRENITNNPIPNTSILLKFNTKQIKQTLTDSIGAFYFNAKCGKPYTVFVTKLNYTKTKQNILLSVKNNLDYNLDLSIEPIIPFKEKNGIKYIETKPIIFGLDEFKINNEIKLELNKVIYNMNQNPSIKIEINYYTDSRGPDDYNLQLSIKRANATKDYLISKGIDSTRIKATGFGETKLLNKCKNNVKCSDAEHAINRRTEFIVTKI</sequence>
<organism evidence="6 7">
    <name type="scientific">Lutibacter profundi</name>
    <dbReference type="NCBI Taxonomy" id="1622118"/>
    <lineage>
        <taxon>Bacteria</taxon>
        <taxon>Pseudomonadati</taxon>
        <taxon>Bacteroidota</taxon>
        <taxon>Flavobacteriia</taxon>
        <taxon>Flavobacteriales</taxon>
        <taxon>Flavobacteriaceae</taxon>
        <taxon>Lutibacter</taxon>
    </lineage>
</organism>
<dbReference type="OrthoDB" id="9782229at2"/>
<dbReference type="SUPFAM" id="SSF103088">
    <property type="entry name" value="OmpA-like"/>
    <property type="match status" value="1"/>
</dbReference>
<dbReference type="Pfam" id="PF13620">
    <property type="entry name" value="CarboxypepD_reg"/>
    <property type="match status" value="1"/>
</dbReference>
<evidence type="ECO:0000256" key="3">
    <source>
        <dbReference type="ARBA" id="ARBA00023237"/>
    </source>
</evidence>
<proteinExistence type="predicted"/>
<evidence type="ECO:0000256" key="2">
    <source>
        <dbReference type="ARBA" id="ARBA00023136"/>
    </source>
</evidence>
<evidence type="ECO:0000259" key="5">
    <source>
        <dbReference type="PROSITE" id="PS51123"/>
    </source>
</evidence>
<dbReference type="InterPro" id="IPR006665">
    <property type="entry name" value="OmpA-like"/>
</dbReference>
<reference evidence="6 7" key="2">
    <citation type="journal article" date="2016" name="Int. J. Syst. Evol. Microbiol.">
        <title>Lutibacter profundi sp. nov., isolated from a deep-sea hydrothermal system on the Arctic Mid-Ocean Ridge and emended description of the genus Lutibacter.</title>
        <authorList>
            <person name="Le Moine Bauer S."/>
            <person name="Roalkvam I."/>
            <person name="Steen I.H."/>
            <person name="Dahle H."/>
        </authorList>
    </citation>
    <scope>NUCLEOTIDE SEQUENCE [LARGE SCALE GENOMIC DNA]</scope>
    <source>
        <strain evidence="6 7">LP1</strain>
    </source>
</reference>
<dbReference type="Proteomes" id="UP000059672">
    <property type="component" value="Chromosome"/>
</dbReference>
<dbReference type="Pfam" id="PF00691">
    <property type="entry name" value="OmpA"/>
    <property type="match status" value="1"/>
</dbReference>
<dbReference type="RefSeq" id="WP_068210340.1">
    <property type="nucleotide sequence ID" value="NZ_CP013355.1"/>
</dbReference>
<evidence type="ECO:0000313" key="6">
    <source>
        <dbReference type="EMBL" id="AMC11815.1"/>
    </source>
</evidence>
<dbReference type="InterPro" id="IPR050330">
    <property type="entry name" value="Bact_OuterMem_StrucFunc"/>
</dbReference>
<dbReference type="Gene3D" id="3.30.1330.60">
    <property type="entry name" value="OmpA-like domain"/>
    <property type="match status" value="1"/>
</dbReference>
<dbReference type="PROSITE" id="PS51123">
    <property type="entry name" value="OMPA_2"/>
    <property type="match status" value="1"/>
</dbReference>
<dbReference type="PANTHER" id="PTHR30329">
    <property type="entry name" value="STATOR ELEMENT OF FLAGELLAR MOTOR COMPLEX"/>
    <property type="match status" value="1"/>
</dbReference>
<dbReference type="PATRIC" id="fig|1622118.3.peg.2320"/>
<dbReference type="STRING" id="1622118.Lupro_11295"/>
<dbReference type="AlphaFoldDB" id="A0A120IEI9"/>
<evidence type="ECO:0000313" key="7">
    <source>
        <dbReference type="Proteomes" id="UP000059672"/>
    </source>
</evidence>
<dbReference type="SUPFAM" id="SSF49478">
    <property type="entry name" value="Cna protein B-type domain"/>
    <property type="match status" value="4"/>
</dbReference>
<dbReference type="GO" id="GO:0009279">
    <property type="term" value="C:cell outer membrane"/>
    <property type="evidence" value="ECO:0007669"/>
    <property type="project" value="UniProtKB-SubCell"/>
</dbReference>
<dbReference type="PANTHER" id="PTHR30329:SF21">
    <property type="entry name" value="LIPOPROTEIN YIAD-RELATED"/>
    <property type="match status" value="1"/>
</dbReference>
<feature type="domain" description="OmpA-like" evidence="5">
    <location>
        <begin position="694"/>
        <end position="814"/>
    </location>
</feature>